<dbReference type="RefSeq" id="WP_045548333.1">
    <property type="nucleotide sequence ID" value="NZ_JZDQ02000013.1"/>
</dbReference>
<dbReference type="Gene3D" id="1.10.10.10">
    <property type="entry name" value="Winged helix-like DNA-binding domain superfamily/Winged helix DNA-binding domain"/>
    <property type="match status" value="1"/>
</dbReference>
<organism evidence="6 7">
    <name type="scientific">Nocardioides luteus</name>
    <dbReference type="NCBI Taxonomy" id="1844"/>
    <lineage>
        <taxon>Bacteria</taxon>
        <taxon>Bacillati</taxon>
        <taxon>Actinomycetota</taxon>
        <taxon>Actinomycetes</taxon>
        <taxon>Propionibacteriales</taxon>
        <taxon>Nocardioidaceae</taxon>
        <taxon>Nocardioides</taxon>
    </lineage>
</organism>
<gene>
    <name evidence="6" type="ORF">UG56_010685</name>
</gene>
<dbReference type="InterPro" id="IPR050950">
    <property type="entry name" value="HTH-type_LysR_regulators"/>
</dbReference>
<comment type="caution">
    <text evidence="6">The sequence shown here is derived from an EMBL/GenBank/DDBJ whole genome shotgun (WGS) entry which is preliminary data.</text>
</comment>
<sequence>MQTQQLFGGKLKLRHLVLLTTIADEGSFVGAAENLYVSQPAVTRSVRELEDLVGAELFVRGPRGVSPTPAGEILIEQARSALGNLRRASEQIEEVLQGGARPLRVGTNLAGAYALLPRAVVALKRSHPDITVSVVEGTAEQLTTSLHRSEVDLLVGRLDPGTYRGALHHIRLYDEAVRAVVRRGHPALVSAPQRLADLQSYPWILPLQPSTLRAELDDMFAREGLGPPRDITECSTLLTTRAMLLETEAIAPLPMLIGVRDELLEMLPLRLDTVPRAIGVTLPADRSVSREARLLVDALTATAGIIATELEGAAQTALPGVDPLTGGTY</sequence>
<evidence type="ECO:0000259" key="5">
    <source>
        <dbReference type="PROSITE" id="PS50931"/>
    </source>
</evidence>
<dbReference type="InterPro" id="IPR005119">
    <property type="entry name" value="LysR_subst-bd"/>
</dbReference>
<proteinExistence type="inferred from homology"/>
<dbReference type="FunFam" id="1.10.10.10:FF:000001">
    <property type="entry name" value="LysR family transcriptional regulator"/>
    <property type="match status" value="1"/>
</dbReference>
<feature type="domain" description="HTH lysR-type" evidence="5">
    <location>
        <begin position="11"/>
        <end position="68"/>
    </location>
</feature>
<evidence type="ECO:0000313" key="6">
    <source>
        <dbReference type="EMBL" id="OIJ26704.1"/>
    </source>
</evidence>
<accession>A0A1J4N7S6</accession>
<evidence type="ECO:0000256" key="2">
    <source>
        <dbReference type="ARBA" id="ARBA00023015"/>
    </source>
</evidence>
<dbReference type="STRING" id="1844.UG56_010685"/>
<dbReference type="EMBL" id="JZDQ02000013">
    <property type="protein sequence ID" value="OIJ26704.1"/>
    <property type="molecule type" value="Genomic_DNA"/>
</dbReference>
<dbReference type="Gene3D" id="3.40.190.290">
    <property type="match status" value="1"/>
</dbReference>
<keyword evidence="2" id="KW-0805">Transcription regulation</keyword>
<protein>
    <recommendedName>
        <fullName evidence="5">HTH lysR-type domain-containing protein</fullName>
    </recommendedName>
</protein>
<reference evidence="6" key="1">
    <citation type="submission" date="2016-10" db="EMBL/GenBank/DDBJ databases">
        <title>Draft Genome Sequence of Nocardioides luteus Strain BAFB, an Alkane-Degrading Bacterium Isolated from JP-7 Polluted Soil.</title>
        <authorList>
            <person name="Brown L."/>
            <person name="Ruiz O.N."/>
            <person name="Gunasekera T."/>
        </authorList>
    </citation>
    <scope>NUCLEOTIDE SEQUENCE [LARGE SCALE GENOMIC DNA]</scope>
    <source>
        <strain evidence="6">BAFB</strain>
    </source>
</reference>
<keyword evidence="7" id="KW-1185">Reference proteome</keyword>
<dbReference type="PRINTS" id="PR00039">
    <property type="entry name" value="HTHLYSR"/>
</dbReference>
<dbReference type="InterPro" id="IPR036390">
    <property type="entry name" value="WH_DNA-bd_sf"/>
</dbReference>
<dbReference type="GO" id="GO:0003700">
    <property type="term" value="F:DNA-binding transcription factor activity"/>
    <property type="evidence" value="ECO:0007669"/>
    <property type="project" value="InterPro"/>
</dbReference>
<dbReference type="AlphaFoldDB" id="A0A1J4N7S6"/>
<dbReference type="InterPro" id="IPR000847">
    <property type="entry name" value="LysR_HTH_N"/>
</dbReference>
<dbReference type="InterPro" id="IPR036388">
    <property type="entry name" value="WH-like_DNA-bd_sf"/>
</dbReference>
<dbReference type="PROSITE" id="PS50931">
    <property type="entry name" value="HTH_LYSR"/>
    <property type="match status" value="1"/>
</dbReference>
<comment type="similarity">
    <text evidence="1">Belongs to the LysR transcriptional regulatory family.</text>
</comment>
<dbReference type="Pfam" id="PF03466">
    <property type="entry name" value="LysR_substrate"/>
    <property type="match status" value="1"/>
</dbReference>
<evidence type="ECO:0000256" key="4">
    <source>
        <dbReference type="ARBA" id="ARBA00023163"/>
    </source>
</evidence>
<dbReference type="PANTHER" id="PTHR30419">
    <property type="entry name" value="HTH-TYPE TRANSCRIPTIONAL REGULATOR YBHD"/>
    <property type="match status" value="1"/>
</dbReference>
<evidence type="ECO:0000256" key="1">
    <source>
        <dbReference type="ARBA" id="ARBA00009437"/>
    </source>
</evidence>
<dbReference type="Proteomes" id="UP000033772">
    <property type="component" value="Unassembled WGS sequence"/>
</dbReference>
<dbReference type="OrthoDB" id="9789529at2"/>
<dbReference type="SUPFAM" id="SSF53850">
    <property type="entry name" value="Periplasmic binding protein-like II"/>
    <property type="match status" value="1"/>
</dbReference>
<keyword evidence="4" id="KW-0804">Transcription</keyword>
<dbReference type="PANTHER" id="PTHR30419:SF8">
    <property type="entry name" value="NITROGEN ASSIMILATION TRANSCRIPTIONAL ACTIVATOR-RELATED"/>
    <property type="match status" value="1"/>
</dbReference>
<evidence type="ECO:0000313" key="7">
    <source>
        <dbReference type="Proteomes" id="UP000033772"/>
    </source>
</evidence>
<dbReference type="GO" id="GO:0003677">
    <property type="term" value="F:DNA binding"/>
    <property type="evidence" value="ECO:0007669"/>
    <property type="project" value="UniProtKB-KW"/>
</dbReference>
<evidence type="ECO:0000256" key="3">
    <source>
        <dbReference type="ARBA" id="ARBA00023125"/>
    </source>
</evidence>
<name>A0A1J4N7S6_9ACTN</name>
<dbReference type="GO" id="GO:0005829">
    <property type="term" value="C:cytosol"/>
    <property type="evidence" value="ECO:0007669"/>
    <property type="project" value="TreeGrafter"/>
</dbReference>
<dbReference type="Pfam" id="PF00126">
    <property type="entry name" value="HTH_1"/>
    <property type="match status" value="1"/>
</dbReference>
<dbReference type="SUPFAM" id="SSF46785">
    <property type="entry name" value="Winged helix' DNA-binding domain"/>
    <property type="match status" value="1"/>
</dbReference>
<keyword evidence="3" id="KW-0238">DNA-binding</keyword>